<feature type="compositionally biased region" description="Basic and acidic residues" evidence="1">
    <location>
        <begin position="116"/>
        <end position="131"/>
    </location>
</feature>
<feature type="domain" description="DUF7918" evidence="2">
    <location>
        <begin position="9"/>
        <end position="81"/>
    </location>
</feature>
<keyword evidence="4" id="KW-1185">Reference proteome</keyword>
<organism evidence="3 4">
    <name type="scientific">Apiospora marii</name>
    <dbReference type="NCBI Taxonomy" id="335849"/>
    <lineage>
        <taxon>Eukaryota</taxon>
        <taxon>Fungi</taxon>
        <taxon>Dikarya</taxon>
        <taxon>Ascomycota</taxon>
        <taxon>Pezizomycotina</taxon>
        <taxon>Sordariomycetes</taxon>
        <taxon>Xylariomycetidae</taxon>
        <taxon>Amphisphaeriales</taxon>
        <taxon>Apiosporaceae</taxon>
        <taxon>Apiospora</taxon>
    </lineage>
</organism>
<evidence type="ECO:0000313" key="3">
    <source>
        <dbReference type="EMBL" id="KAK8013071.1"/>
    </source>
</evidence>
<gene>
    <name evidence="3" type="ORF">PG991_010446</name>
</gene>
<feature type="region of interest" description="Disordered" evidence="1">
    <location>
        <begin position="86"/>
        <end position="131"/>
    </location>
</feature>
<comment type="caution">
    <text evidence="3">The sequence shown here is derived from an EMBL/GenBank/DDBJ whole genome shotgun (WGS) entry which is preliminary data.</text>
</comment>
<proteinExistence type="predicted"/>
<dbReference type="EMBL" id="JAQQWI010000015">
    <property type="protein sequence ID" value="KAK8013071.1"/>
    <property type="molecule type" value="Genomic_DNA"/>
</dbReference>
<accession>A0ABR1RJL1</accession>
<dbReference type="Proteomes" id="UP001396898">
    <property type="component" value="Unassembled WGS sequence"/>
</dbReference>
<sequence length="131" mass="14151">MAILTEIPGIQVVVKVDGKDATEYPSPDPQHRQAICPTSCVYIESVDDARFAVELVVDESYDFARDEEHHLLIRVEIDGGILEEALANIPPTPPPPPAIAVGQNTGSLRHGSASSSDRRSTAPEMPDTGRH</sequence>
<protein>
    <recommendedName>
        <fullName evidence="2">DUF7918 domain-containing protein</fullName>
    </recommendedName>
</protein>
<reference evidence="3 4" key="1">
    <citation type="submission" date="2023-01" db="EMBL/GenBank/DDBJ databases">
        <title>Analysis of 21 Apiospora genomes using comparative genomics revels a genus with tremendous synthesis potential of carbohydrate active enzymes and secondary metabolites.</title>
        <authorList>
            <person name="Sorensen T."/>
        </authorList>
    </citation>
    <scope>NUCLEOTIDE SEQUENCE [LARGE SCALE GENOMIC DNA]</scope>
    <source>
        <strain evidence="3 4">CBS 20057</strain>
    </source>
</reference>
<evidence type="ECO:0000259" key="2">
    <source>
        <dbReference type="Pfam" id="PF25534"/>
    </source>
</evidence>
<name>A0ABR1RJL1_9PEZI</name>
<dbReference type="InterPro" id="IPR057678">
    <property type="entry name" value="DUF7918"/>
</dbReference>
<dbReference type="Pfam" id="PF25534">
    <property type="entry name" value="DUF7918"/>
    <property type="match status" value="1"/>
</dbReference>
<feature type="compositionally biased region" description="Polar residues" evidence="1">
    <location>
        <begin position="102"/>
        <end position="115"/>
    </location>
</feature>
<evidence type="ECO:0000256" key="1">
    <source>
        <dbReference type="SAM" id="MobiDB-lite"/>
    </source>
</evidence>
<evidence type="ECO:0000313" key="4">
    <source>
        <dbReference type="Proteomes" id="UP001396898"/>
    </source>
</evidence>